<proteinExistence type="predicted"/>
<accession>A0A4V0XV68</accession>
<dbReference type="GO" id="GO:0016763">
    <property type="term" value="F:pentosyltransferase activity"/>
    <property type="evidence" value="ECO:0007669"/>
    <property type="project" value="TreeGrafter"/>
</dbReference>
<dbReference type="Pfam" id="PF13231">
    <property type="entry name" value="PMT_2"/>
    <property type="match status" value="1"/>
</dbReference>
<dbReference type="RefSeq" id="WP_141296416.1">
    <property type="nucleotide sequence ID" value="NZ_BJCD01000088.1"/>
</dbReference>
<evidence type="ECO:0000256" key="7">
    <source>
        <dbReference type="ARBA" id="ARBA00023136"/>
    </source>
</evidence>
<evidence type="ECO:0000256" key="2">
    <source>
        <dbReference type="ARBA" id="ARBA00022475"/>
    </source>
</evidence>
<evidence type="ECO:0000313" key="10">
    <source>
        <dbReference type="EMBL" id="GDZ96289.1"/>
    </source>
</evidence>
<reference evidence="11" key="1">
    <citation type="submission" date="2019-02" db="EMBL/GenBank/DDBJ databases">
        <title>Draft genome sequence of Planktothrix agardhii NIES-905.</title>
        <authorList>
            <person name="Yamaguchi H."/>
            <person name="Suzuki S."/>
            <person name="Kawachi M."/>
        </authorList>
    </citation>
    <scope>NUCLEOTIDE SEQUENCE [LARGE SCALE GENOMIC DNA]</scope>
    <source>
        <strain evidence="11">CCAP 1459/11A</strain>
    </source>
</reference>
<dbReference type="AlphaFoldDB" id="A0A4V0XV68"/>
<evidence type="ECO:0000256" key="5">
    <source>
        <dbReference type="ARBA" id="ARBA00022692"/>
    </source>
</evidence>
<feature type="transmembrane region" description="Helical" evidence="8">
    <location>
        <begin position="21"/>
        <end position="40"/>
    </location>
</feature>
<dbReference type="EMBL" id="BJCD01000088">
    <property type="protein sequence ID" value="GDZ96289.1"/>
    <property type="molecule type" value="Genomic_DNA"/>
</dbReference>
<dbReference type="PANTHER" id="PTHR33908">
    <property type="entry name" value="MANNOSYLTRANSFERASE YKCB-RELATED"/>
    <property type="match status" value="1"/>
</dbReference>
<dbReference type="GO" id="GO:0009103">
    <property type="term" value="P:lipopolysaccharide biosynthetic process"/>
    <property type="evidence" value="ECO:0007669"/>
    <property type="project" value="UniProtKB-ARBA"/>
</dbReference>
<keyword evidence="6 8" id="KW-1133">Transmembrane helix</keyword>
<feature type="transmembrane region" description="Helical" evidence="8">
    <location>
        <begin position="131"/>
        <end position="147"/>
    </location>
</feature>
<dbReference type="InterPro" id="IPR050297">
    <property type="entry name" value="LipidA_mod_glycosyltrf_83"/>
</dbReference>
<evidence type="ECO:0000256" key="1">
    <source>
        <dbReference type="ARBA" id="ARBA00004651"/>
    </source>
</evidence>
<dbReference type="GO" id="GO:0005886">
    <property type="term" value="C:plasma membrane"/>
    <property type="evidence" value="ECO:0007669"/>
    <property type="project" value="UniProtKB-SubCell"/>
</dbReference>
<feature type="transmembrane region" description="Helical" evidence="8">
    <location>
        <begin position="330"/>
        <end position="348"/>
    </location>
</feature>
<keyword evidence="2" id="KW-1003">Cell membrane</keyword>
<evidence type="ECO:0000256" key="4">
    <source>
        <dbReference type="ARBA" id="ARBA00022679"/>
    </source>
</evidence>
<dbReference type="Proteomes" id="UP000299794">
    <property type="component" value="Unassembled WGS sequence"/>
</dbReference>
<evidence type="ECO:0000313" key="11">
    <source>
        <dbReference type="Proteomes" id="UP000299794"/>
    </source>
</evidence>
<comment type="caution">
    <text evidence="10">The sequence shown here is derived from an EMBL/GenBank/DDBJ whole genome shotgun (WGS) entry which is preliminary data.</text>
</comment>
<feature type="transmembrane region" description="Helical" evidence="8">
    <location>
        <begin position="102"/>
        <end position="124"/>
    </location>
</feature>
<evidence type="ECO:0000259" key="9">
    <source>
        <dbReference type="Pfam" id="PF13231"/>
    </source>
</evidence>
<keyword evidence="5 8" id="KW-0812">Transmembrane</keyword>
<dbReference type="InterPro" id="IPR038731">
    <property type="entry name" value="RgtA/B/C-like"/>
</dbReference>
<keyword evidence="3" id="KW-0328">Glycosyltransferase</keyword>
<dbReference type="GO" id="GO:0010041">
    <property type="term" value="P:response to iron(III) ion"/>
    <property type="evidence" value="ECO:0007669"/>
    <property type="project" value="TreeGrafter"/>
</dbReference>
<evidence type="ECO:0000256" key="6">
    <source>
        <dbReference type="ARBA" id="ARBA00022989"/>
    </source>
</evidence>
<feature type="transmembrane region" description="Helical" evidence="8">
    <location>
        <begin position="442"/>
        <end position="465"/>
    </location>
</feature>
<comment type="subcellular location">
    <subcellularLocation>
        <location evidence="1">Cell membrane</location>
        <topology evidence="1">Multi-pass membrane protein</topology>
    </subcellularLocation>
</comment>
<feature type="transmembrane region" description="Helical" evidence="8">
    <location>
        <begin position="382"/>
        <end position="405"/>
    </location>
</feature>
<organism evidence="10 11">
    <name type="scientific">Planktothrix agardhii CCAP 1459/11A</name>
    <dbReference type="NCBI Taxonomy" id="282420"/>
    <lineage>
        <taxon>Bacteria</taxon>
        <taxon>Bacillati</taxon>
        <taxon>Cyanobacteriota</taxon>
        <taxon>Cyanophyceae</taxon>
        <taxon>Oscillatoriophycideae</taxon>
        <taxon>Oscillatoriales</taxon>
        <taxon>Microcoleaceae</taxon>
        <taxon>Planktothrix</taxon>
    </lineage>
</organism>
<dbReference type="PANTHER" id="PTHR33908:SF3">
    <property type="entry name" value="UNDECAPRENYL PHOSPHATE-ALPHA-4-AMINO-4-DEOXY-L-ARABINOSE ARABINOSYL TRANSFERASE"/>
    <property type="match status" value="1"/>
</dbReference>
<evidence type="ECO:0000256" key="3">
    <source>
        <dbReference type="ARBA" id="ARBA00022676"/>
    </source>
</evidence>
<keyword evidence="4" id="KW-0808">Transferase</keyword>
<evidence type="ECO:0000256" key="8">
    <source>
        <dbReference type="SAM" id="Phobius"/>
    </source>
</evidence>
<feature type="transmembrane region" description="Helical" evidence="8">
    <location>
        <begin position="153"/>
        <end position="171"/>
    </location>
</feature>
<name>A0A4V0XV68_PLAAG</name>
<feature type="transmembrane region" description="Helical" evidence="8">
    <location>
        <begin position="222"/>
        <end position="240"/>
    </location>
</feature>
<feature type="transmembrane region" description="Helical" evidence="8">
    <location>
        <begin position="306"/>
        <end position="324"/>
    </location>
</feature>
<protein>
    <recommendedName>
        <fullName evidence="9">Glycosyltransferase RgtA/B/C/D-like domain-containing protein</fullName>
    </recommendedName>
</protein>
<feature type="transmembrane region" description="Helical" evidence="8">
    <location>
        <begin position="183"/>
        <end position="210"/>
    </location>
</feature>
<gene>
    <name evidence="10" type="ORF">PA905_47880</name>
</gene>
<feature type="domain" description="Glycosyltransferase RgtA/B/C/D-like" evidence="9">
    <location>
        <begin position="81"/>
        <end position="234"/>
    </location>
</feature>
<keyword evidence="7 8" id="KW-0472">Membrane</keyword>
<feature type="transmembrane region" description="Helical" evidence="8">
    <location>
        <begin position="417"/>
        <end position="435"/>
    </location>
</feature>
<sequence>MSRQIFTGDSPLRQMRPVDRWVDLLWFLGLLVAALTLYGLHLGGVPLRDWDEGLVAQVAREIGRGQQTWLHPTLHGIPYLNKPPLVHWLIAFAYQIGGVNEWMARLPCALLTAISVPILYGIGLELFRHRTSALFSALVYLTLMPVIRQGRLAMLDGTVIFLWLVLVWCVLRSRRDLRFALGSGIAFGLLCLTKGIFLGLLLGAIAFFFLFWDTPRLLTSPYLWLGLGFGLVPVGFWYGAQWIYYGQGFIQGNLVDQSLQRVWQPVENHSGPIWYYLLELFKYGWPWLLFLPQGLKLAWQNRNLSWAKLIIVWAGIYFVAISLMTTKLPWYILPIYPVLALAVGRYLAEVWKEGDRDIGLWKLGKVGRGKYEHFVKPTPDQLLPFFILLAIISAIGYCYFGGMLSWGNRNFIAQRDLQFTLGALMLTMSFVSVLISQKDRQFLIVLFWGTYVSLLLFFTSNYWVWELNEDFAVKPVATMIREGTPPGEEIYMGHPFGRPSLNFYSDRHIHAVNDITLKDKWQTLDQPYLLLKENTLKKLNLNKVKKIDQTSDWILITHTNSIALRTEEQGKIPPNPP</sequence>